<dbReference type="OrthoDB" id="1750575at2759"/>
<sequence length="253" mass="29125">MSEITSKEVSSNHKTGDLQNIRATYRLNEKNYLKWSQFVKTYLKGKGRPSHLLGTRPKPRDPEFDVWDEVDSMIMSWLWDSMDPTIRSRTVTEYANTLQNLWLELDHYRVFEMKCPEDAAKLNFFIEKDSGCDFLAGLNPEYDQVRIQILRKEEIPSLEETIPLIRAEESRRGIMLEPTGERSFNSEEIERIRNLLGSLEKPLGACSLALSGKSPFSFGLHASKSFSSDSWIIDSGATDHMAYTSQYFSTYTP</sequence>
<dbReference type="InParanoid" id="A0A1Q3C7V7"/>
<evidence type="ECO:0000313" key="2">
    <source>
        <dbReference type="Proteomes" id="UP000187406"/>
    </source>
</evidence>
<name>A0A1Q3C7V7_CEPFO</name>
<feature type="non-terminal residue" evidence="1">
    <location>
        <position position="253"/>
    </location>
</feature>
<comment type="caution">
    <text evidence="1">The sequence shown here is derived from an EMBL/GenBank/DDBJ whole genome shotgun (WGS) entry which is preliminary data.</text>
</comment>
<accession>A0A1Q3C7V7</accession>
<reference evidence="2" key="1">
    <citation type="submission" date="2016-04" db="EMBL/GenBank/DDBJ databases">
        <title>Cephalotus genome sequencing.</title>
        <authorList>
            <person name="Fukushima K."/>
            <person name="Hasebe M."/>
            <person name="Fang X."/>
        </authorList>
    </citation>
    <scope>NUCLEOTIDE SEQUENCE [LARGE SCALE GENOMIC DNA]</scope>
    <source>
        <strain evidence="2">cv. St1</strain>
    </source>
</reference>
<gene>
    <name evidence="1" type="ORF">CFOL_v3_19830</name>
</gene>
<protein>
    <submittedName>
        <fullName evidence="1">UBN2_3 domain-containing protein</fullName>
    </submittedName>
</protein>
<dbReference type="EMBL" id="BDDD01001480">
    <property type="protein sequence ID" value="GAV76355.1"/>
    <property type="molecule type" value="Genomic_DNA"/>
</dbReference>
<dbReference type="PANTHER" id="PTHR37610:SF92">
    <property type="entry name" value="RETROTRANSPOSON COPIA-LIKE N-TERMINAL DOMAIN-CONTAINING PROTEIN"/>
    <property type="match status" value="1"/>
</dbReference>
<dbReference type="PANTHER" id="PTHR37610">
    <property type="entry name" value="CCHC-TYPE DOMAIN-CONTAINING PROTEIN"/>
    <property type="match status" value="1"/>
</dbReference>
<evidence type="ECO:0000313" key="1">
    <source>
        <dbReference type="EMBL" id="GAV76355.1"/>
    </source>
</evidence>
<proteinExistence type="predicted"/>
<dbReference type="Proteomes" id="UP000187406">
    <property type="component" value="Unassembled WGS sequence"/>
</dbReference>
<organism evidence="1 2">
    <name type="scientific">Cephalotus follicularis</name>
    <name type="common">Albany pitcher plant</name>
    <dbReference type="NCBI Taxonomy" id="3775"/>
    <lineage>
        <taxon>Eukaryota</taxon>
        <taxon>Viridiplantae</taxon>
        <taxon>Streptophyta</taxon>
        <taxon>Embryophyta</taxon>
        <taxon>Tracheophyta</taxon>
        <taxon>Spermatophyta</taxon>
        <taxon>Magnoliopsida</taxon>
        <taxon>eudicotyledons</taxon>
        <taxon>Gunneridae</taxon>
        <taxon>Pentapetalae</taxon>
        <taxon>rosids</taxon>
        <taxon>fabids</taxon>
        <taxon>Oxalidales</taxon>
        <taxon>Cephalotaceae</taxon>
        <taxon>Cephalotus</taxon>
    </lineage>
</organism>
<keyword evidence="2" id="KW-1185">Reference proteome</keyword>
<dbReference type="AlphaFoldDB" id="A0A1Q3C7V7"/>